<protein>
    <submittedName>
        <fullName evidence="1">Uncharacterized protein</fullName>
    </submittedName>
</protein>
<name>A0ABY6JPE1_9GAMM</name>
<sequence>MTRDTNEALGAIGNDPLRFRYLIFYNTAKSVDGQQANISAAGVMARY</sequence>
<reference evidence="1 2" key="1">
    <citation type="journal article" date="2022" name="Antonie Van Leeuwenhoek">
        <title>Whole genome sequencing of the halophilic Halomonas qaidamensis XH36, a novel species strain with high ectoine production.</title>
        <authorList>
            <person name="Zhang T."/>
            <person name="Cui T."/>
            <person name="Cao Y."/>
            <person name="Li Y."/>
            <person name="Li F."/>
            <person name="Zhu D."/>
            <person name="Xing J."/>
        </authorList>
    </citation>
    <scope>NUCLEOTIDE SEQUENCE [LARGE SCALE GENOMIC DNA]</scope>
    <source>
        <strain evidence="1 2">XH36</strain>
    </source>
</reference>
<dbReference type="EMBL" id="CP080627">
    <property type="protein sequence ID" value="UYV18954.1"/>
    <property type="molecule type" value="Genomic_DNA"/>
</dbReference>
<accession>A0ABY6JPE1</accession>
<dbReference type="Proteomes" id="UP001163082">
    <property type="component" value="Chromosome"/>
</dbReference>
<keyword evidence="2" id="KW-1185">Reference proteome</keyword>
<organism evidence="1 2">
    <name type="scientific">Halomonas qaidamensis</name>
    <dbReference type="NCBI Taxonomy" id="2866211"/>
    <lineage>
        <taxon>Bacteria</taxon>
        <taxon>Pseudomonadati</taxon>
        <taxon>Pseudomonadota</taxon>
        <taxon>Gammaproteobacteria</taxon>
        <taxon>Oceanospirillales</taxon>
        <taxon>Halomonadaceae</taxon>
        <taxon>Halomonas</taxon>
    </lineage>
</organism>
<evidence type="ECO:0000313" key="1">
    <source>
        <dbReference type="EMBL" id="UYV18954.1"/>
    </source>
</evidence>
<evidence type="ECO:0000313" key="2">
    <source>
        <dbReference type="Proteomes" id="UP001163082"/>
    </source>
</evidence>
<gene>
    <name evidence="1" type="ORF">K1Y77_16150</name>
</gene>
<dbReference type="RefSeq" id="WP_264429534.1">
    <property type="nucleotide sequence ID" value="NZ_CP080627.1"/>
</dbReference>
<proteinExistence type="predicted"/>